<protein>
    <submittedName>
        <fullName evidence="6">Substrate-binding domain-containing protein</fullName>
    </submittedName>
</protein>
<evidence type="ECO:0000256" key="4">
    <source>
        <dbReference type="ARBA" id="ARBA00023163"/>
    </source>
</evidence>
<dbReference type="GO" id="GO:0000976">
    <property type="term" value="F:transcription cis-regulatory region binding"/>
    <property type="evidence" value="ECO:0007669"/>
    <property type="project" value="TreeGrafter"/>
</dbReference>
<keyword evidence="3" id="KW-0238">DNA-binding</keyword>
<dbReference type="PANTHER" id="PTHR30146:SF148">
    <property type="entry name" value="HTH-TYPE TRANSCRIPTIONAL REPRESSOR PURR-RELATED"/>
    <property type="match status" value="1"/>
</dbReference>
<dbReference type="CDD" id="cd01392">
    <property type="entry name" value="HTH_LacI"/>
    <property type="match status" value="1"/>
</dbReference>
<sequence length="366" mass="39766">MAGARRHTLRDIAAALNLSVNTVSRALSGKDGIGEKTRARVRAEAERVGYVPNSVARSLVLGSAMTFGLVITNPSNPFYAQLISSIELRARTHGYSLLLMVTDESEENETRAVESLLRSSVGGSIVVPVQASADPWRRLSTVGVPTVLLNRDLPDLGYRFVGTDNELGGYRATEHAISRGARSIVVLEEDLPITTIADRIAGFRRAMAEAGLSVPRGSIMRVPTRRHEQAALPWQPQQAYQVARRMLRRARLPDAVVVGNDYFALGLYRALEVRGLKVPDDMMVIGYGDHPYSAFLSPPLTTVRLPAEEVGNIAVDLLLEEIAGGRSARPLKQLIAPTLVERESTDRTTSGRTSSAAKNDSGMTSR</sequence>
<reference evidence="6 7" key="1">
    <citation type="submission" date="2019-10" db="EMBL/GenBank/DDBJ databases">
        <title>Nonomuraea sp. nov., isolated from Phyllanthus amarus.</title>
        <authorList>
            <person name="Klykleung N."/>
            <person name="Tanasupawat S."/>
        </authorList>
    </citation>
    <scope>NUCLEOTIDE SEQUENCE [LARGE SCALE GENOMIC DNA]</scope>
    <source>
        <strain evidence="6 7">PA1-10</strain>
    </source>
</reference>
<keyword evidence="2" id="KW-0805">Transcription regulation</keyword>
<evidence type="ECO:0000313" key="6">
    <source>
        <dbReference type="EMBL" id="KAB8183581.1"/>
    </source>
</evidence>
<evidence type="ECO:0000313" key="7">
    <source>
        <dbReference type="Proteomes" id="UP000312512"/>
    </source>
</evidence>
<dbReference type="InterPro" id="IPR046335">
    <property type="entry name" value="LacI/GalR-like_sensor"/>
</dbReference>
<dbReference type="Pfam" id="PF13377">
    <property type="entry name" value="Peripla_BP_3"/>
    <property type="match status" value="1"/>
</dbReference>
<evidence type="ECO:0000256" key="5">
    <source>
        <dbReference type="SAM" id="MobiDB-lite"/>
    </source>
</evidence>
<feature type="region of interest" description="Disordered" evidence="5">
    <location>
        <begin position="339"/>
        <end position="366"/>
    </location>
</feature>
<dbReference type="InterPro" id="IPR000843">
    <property type="entry name" value="HTH_LacI"/>
</dbReference>
<dbReference type="SUPFAM" id="SSF47413">
    <property type="entry name" value="lambda repressor-like DNA-binding domains"/>
    <property type="match status" value="1"/>
</dbReference>
<dbReference type="RefSeq" id="WP_139638068.1">
    <property type="nucleotide sequence ID" value="NZ_VDLX02000035.1"/>
</dbReference>
<dbReference type="Gene3D" id="3.40.50.2300">
    <property type="match status" value="2"/>
</dbReference>
<dbReference type="Proteomes" id="UP000312512">
    <property type="component" value="Unassembled WGS sequence"/>
</dbReference>
<evidence type="ECO:0000256" key="3">
    <source>
        <dbReference type="ARBA" id="ARBA00023125"/>
    </source>
</evidence>
<feature type="compositionally biased region" description="Polar residues" evidence="5">
    <location>
        <begin position="356"/>
        <end position="366"/>
    </location>
</feature>
<dbReference type="InterPro" id="IPR010982">
    <property type="entry name" value="Lambda_DNA-bd_dom_sf"/>
</dbReference>
<keyword evidence="7" id="KW-1185">Reference proteome</keyword>
<proteinExistence type="predicted"/>
<comment type="caution">
    <text evidence="6">The sequence shown here is derived from an EMBL/GenBank/DDBJ whole genome shotgun (WGS) entry which is preliminary data.</text>
</comment>
<dbReference type="Gene3D" id="1.10.260.40">
    <property type="entry name" value="lambda repressor-like DNA-binding domains"/>
    <property type="match status" value="1"/>
</dbReference>
<evidence type="ECO:0000256" key="2">
    <source>
        <dbReference type="ARBA" id="ARBA00023015"/>
    </source>
</evidence>
<dbReference type="SUPFAM" id="SSF53822">
    <property type="entry name" value="Periplasmic binding protein-like I"/>
    <property type="match status" value="1"/>
</dbReference>
<dbReference type="SMART" id="SM00354">
    <property type="entry name" value="HTH_LACI"/>
    <property type="match status" value="1"/>
</dbReference>
<dbReference type="EMBL" id="VDLX02000035">
    <property type="protein sequence ID" value="KAB8183581.1"/>
    <property type="molecule type" value="Genomic_DNA"/>
</dbReference>
<keyword evidence="4" id="KW-0804">Transcription</keyword>
<dbReference type="AlphaFoldDB" id="A0A5C4UYZ5"/>
<dbReference type="Pfam" id="PF00356">
    <property type="entry name" value="LacI"/>
    <property type="match status" value="1"/>
</dbReference>
<dbReference type="CDD" id="cd06267">
    <property type="entry name" value="PBP1_LacI_sugar_binding-like"/>
    <property type="match status" value="1"/>
</dbReference>
<keyword evidence="1" id="KW-0678">Repressor</keyword>
<dbReference type="InterPro" id="IPR028082">
    <property type="entry name" value="Peripla_BP_I"/>
</dbReference>
<dbReference type="OrthoDB" id="9785139at2"/>
<name>A0A5C4UYZ5_9ACTN</name>
<evidence type="ECO:0000256" key="1">
    <source>
        <dbReference type="ARBA" id="ARBA00022491"/>
    </source>
</evidence>
<accession>A0A5C4UYZ5</accession>
<gene>
    <name evidence="6" type="ORF">FH608_048895</name>
</gene>
<organism evidence="6 7">
    <name type="scientific">Nonomuraea phyllanthi</name>
    <dbReference type="NCBI Taxonomy" id="2219224"/>
    <lineage>
        <taxon>Bacteria</taxon>
        <taxon>Bacillati</taxon>
        <taxon>Actinomycetota</taxon>
        <taxon>Actinomycetes</taxon>
        <taxon>Streptosporangiales</taxon>
        <taxon>Streptosporangiaceae</taxon>
        <taxon>Nonomuraea</taxon>
    </lineage>
</organism>
<dbReference type="GO" id="GO:0003700">
    <property type="term" value="F:DNA-binding transcription factor activity"/>
    <property type="evidence" value="ECO:0007669"/>
    <property type="project" value="TreeGrafter"/>
</dbReference>
<dbReference type="PANTHER" id="PTHR30146">
    <property type="entry name" value="LACI-RELATED TRANSCRIPTIONAL REPRESSOR"/>
    <property type="match status" value="1"/>
</dbReference>
<dbReference type="PROSITE" id="PS50932">
    <property type="entry name" value="HTH_LACI_2"/>
    <property type="match status" value="1"/>
</dbReference>